<name>A0A0C2MSX2_THEKT</name>
<comment type="caution">
    <text evidence="1">The sequence shown here is derived from an EMBL/GenBank/DDBJ whole genome shotgun (WGS) entry which is preliminary data.</text>
</comment>
<proteinExistence type="predicted"/>
<accession>A0A0C2MSX2</accession>
<evidence type="ECO:0000313" key="2">
    <source>
        <dbReference type="Proteomes" id="UP000031668"/>
    </source>
</evidence>
<organism evidence="1 2">
    <name type="scientific">Thelohanellus kitauei</name>
    <name type="common">Myxosporean</name>
    <dbReference type="NCBI Taxonomy" id="669202"/>
    <lineage>
        <taxon>Eukaryota</taxon>
        <taxon>Metazoa</taxon>
        <taxon>Cnidaria</taxon>
        <taxon>Myxozoa</taxon>
        <taxon>Myxosporea</taxon>
        <taxon>Bivalvulida</taxon>
        <taxon>Platysporina</taxon>
        <taxon>Myxobolidae</taxon>
        <taxon>Thelohanellus</taxon>
    </lineage>
</organism>
<sequence length="158" mass="18204">MSEHTDKRVSYVSSTRVWSSLLYLPGKLSVRRYLVDTGAEISVLDPKANDRLNKSTRFTANTFFDFNRVFSWSFLITDVGQAILRADFLRSNYSMLDLIGRKQVLMDTFSSIPCRDTTECTSKLQQITEPKFSGKTCKHGIELDLANYGSRRVFEHIW</sequence>
<dbReference type="OrthoDB" id="6276451at2759"/>
<dbReference type="InterPro" id="IPR021109">
    <property type="entry name" value="Peptidase_aspartic_dom_sf"/>
</dbReference>
<dbReference type="AlphaFoldDB" id="A0A0C2MSX2"/>
<dbReference type="EMBL" id="JWZT01003250">
    <property type="protein sequence ID" value="KII67315.1"/>
    <property type="molecule type" value="Genomic_DNA"/>
</dbReference>
<reference evidence="1 2" key="1">
    <citation type="journal article" date="2014" name="Genome Biol. Evol.">
        <title>The genome of the myxosporean Thelohanellus kitauei shows adaptations to nutrient acquisition within its fish host.</title>
        <authorList>
            <person name="Yang Y."/>
            <person name="Xiong J."/>
            <person name="Zhou Z."/>
            <person name="Huo F."/>
            <person name="Miao W."/>
            <person name="Ran C."/>
            <person name="Liu Y."/>
            <person name="Zhang J."/>
            <person name="Feng J."/>
            <person name="Wang M."/>
            <person name="Wang M."/>
            <person name="Wang L."/>
            <person name="Yao B."/>
        </authorList>
    </citation>
    <scope>NUCLEOTIDE SEQUENCE [LARGE SCALE GENOMIC DNA]</scope>
    <source>
        <strain evidence="1">Wuqing</strain>
    </source>
</reference>
<dbReference type="Proteomes" id="UP000031668">
    <property type="component" value="Unassembled WGS sequence"/>
</dbReference>
<evidence type="ECO:0008006" key="3">
    <source>
        <dbReference type="Google" id="ProtNLM"/>
    </source>
</evidence>
<protein>
    <recommendedName>
        <fullName evidence="3">Peptidase A2 domain-containing protein</fullName>
    </recommendedName>
</protein>
<keyword evidence="2" id="KW-1185">Reference proteome</keyword>
<evidence type="ECO:0000313" key="1">
    <source>
        <dbReference type="EMBL" id="KII67315.1"/>
    </source>
</evidence>
<dbReference type="SUPFAM" id="SSF50630">
    <property type="entry name" value="Acid proteases"/>
    <property type="match status" value="1"/>
</dbReference>
<gene>
    <name evidence="1" type="ORF">RF11_03406</name>
</gene>